<dbReference type="EMBL" id="SBHX01000001">
    <property type="protein sequence ID" value="RWX37695.1"/>
    <property type="molecule type" value="Genomic_DNA"/>
</dbReference>
<keyword evidence="2" id="KW-0378">Hydrolase</keyword>
<dbReference type="AlphaFoldDB" id="A0A444IDR2"/>
<evidence type="ECO:0000313" key="2">
    <source>
        <dbReference type="EMBL" id="RWX37695.1"/>
    </source>
</evidence>
<protein>
    <submittedName>
        <fullName evidence="2">HNH endonuclease</fullName>
    </submittedName>
</protein>
<dbReference type="Proteomes" id="UP000283817">
    <property type="component" value="Unassembled WGS sequence"/>
</dbReference>
<organism evidence="2 3">
    <name type="scientific">Rhizobium leguminosarum</name>
    <dbReference type="NCBI Taxonomy" id="384"/>
    <lineage>
        <taxon>Bacteria</taxon>
        <taxon>Pseudomonadati</taxon>
        <taxon>Pseudomonadota</taxon>
        <taxon>Alphaproteobacteria</taxon>
        <taxon>Hyphomicrobiales</taxon>
        <taxon>Rhizobiaceae</taxon>
        <taxon>Rhizobium/Agrobacterium group</taxon>
        <taxon>Rhizobium</taxon>
    </lineage>
</organism>
<evidence type="ECO:0000313" key="3">
    <source>
        <dbReference type="Proteomes" id="UP000283817"/>
    </source>
</evidence>
<gene>
    <name evidence="2" type="ORF">EHI47_00210</name>
</gene>
<reference evidence="2 3" key="1">
    <citation type="submission" date="2019-01" db="EMBL/GenBank/DDBJ databases">
        <title>RHIZO-ID as a novel technology for direct rhizobia identification.</title>
        <authorList>
            <person name="De Meyer S.E."/>
        </authorList>
    </citation>
    <scope>NUCLEOTIDE SEQUENCE [LARGE SCALE GENOMIC DNA]</scope>
    <source>
        <strain evidence="2 3">WSM448</strain>
    </source>
</reference>
<comment type="caution">
    <text evidence="2">The sequence shown here is derived from an EMBL/GenBank/DDBJ whole genome shotgun (WGS) entry which is preliminary data.</text>
</comment>
<sequence length="268" mass="30185">MRSLAMRKQNYYLDGRCVFCRKVFTQADLTDEHIIPEAINGSLVIRYGSCKECATRSNQEYENQALNVDLKVPRVLLGLRGKSKGSGPRDARHMPEVFAGDSVMGEEGKRLDFPIEDYPKHFSLVQFSQAGLLVGIDRGATLVNPRLAFFNLGGNGLENVRTRVPFINGPFAMMIAKIGYCYAMAEYGDDYFDATDIRALLMGTRDDVYNFVGNAENPERLSTRHLHGLYFRRRAEWLTVLVHLFASCHSQQGTNICNPYEVVVGRAL</sequence>
<name>A0A444IDR2_RHILE</name>
<dbReference type="InterPro" id="IPR029471">
    <property type="entry name" value="HNH_5"/>
</dbReference>
<accession>A0A444IDR2</accession>
<feature type="domain" description="HNH endonuclease 5" evidence="1">
    <location>
        <begin position="17"/>
        <end position="65"/>
    </location>
</feature>
<dbReference type="Pfam" id="PF14279">
    <property type="entry name" value="HNH_5"/>
    <property type="match status" value="1"/>
</dbReference>
<proteinExistence type="predicted"/>
<dbReference type="GO" id="GO:0004519">
    <property type="term" value="F:endonuclease activity"/>
    <property type="evidence" value="ECO:0007669"/>
    <property type="project" value="UniProtKB-KW"/>
</dbReference>
<evidence type="ECO:0000259" key="1">
    <source>
        <dbReference type="Pfam" id="PF14279"/>
    </source>
</evidence>
<keyword evidence="2" id="KW-0255">Endonuclease</keyword>
<keyword evidence="2" id="KW-0540">Nuclease</keyword>